<dbReference type="Proteomes" id="UP000503011">
    <property type="component" value="Chromosome"/>
</dbReference>
<dbReference type="EMBL" id="AP022871">
    <property type="protein sequence ID" value="BCB88782.1"/>
    <property type="molecule type" value="Genomic_DNA"/>
</dbReference>
<dbReference type="InterPro" id="IPR046275">
    <property type="entry name" value="DUF6308"/>
</dbReference>
<accession>A0A6F8YRQ2</accession>
<reference evidence="1 2" key="1">
    <citation type="submission" date="2020-03" db="EMBL/GenBank/DDBJ databases">
        <title>Whole genome shotgun sequence of Phytohabitans suffuscus NBRC 105367.</title>
        <authorList>
            <person name="Komaki H."/>
            <person name="Tamura T."/>
        </authorList>
    </citation>
    <scope>NUCLEOTIDE SEQUENCE [LARGE SCALE GENOMIC DNA]</scope>
    <source>
        <strain evidence="1 2">NBRC 105367</strain>
    </source>
</reference>
<name>A0A6F8YRQ2_9ACTN</name>
<dbReference type="KEGG" id="psuu:Psuf_060950"/>
<organism evidence="1 2">
    <name type="scientific">Phytohabitans suffuscus</name>
    <dbReference type="NCBI Taxonomy" id="624315"/>
    <lineage>
        <taxon>Bacteria</taxon>
        <taxon>Bacillati</taxon>
        <taxon>Actinomycetota</taxon>
        <taxon>Actinomycetes</taxon>
        <taxon>Micromonosporales</taxon>
        <taxon>Micromonosporaceae</taxon>
    </lineage>
</organism>
<proteinExistence type="predicted"/>
<gene>
    <name evidence="1" type="ORF">Psuf_060950</name>
</gene>
<dbReference type="Pfam" id="PF19827">
    <property type="entry name" value="DUF6308"/>
    <property type="match status" value="1"/>
</dbReference>
<protein>
    <submittedName>
        <fullName evidence="1">Uncharacterized protein</fullName>
    </submittedName>
</protein>
<sequence>MRPVSAALMDLVVAGRAVADLRAYFREDGPLPYTGRRFEALDGGGDRPGNRDVITGSDLIAVQMLSVKFPAEVAIDLLDGDLGRQMTRLLAEIPTDIDLGTDGAEVLVGDGNHADQAWHLVEKQREVGYVIAGKLMARKRPRLIPVYDRVLSCLFGAPRHMWIRLHHQLAANNGELRAVLADLRTGTAIPATVSLLRVLDVVLWMGHRETPTQLLPSIRLGRPIKKWDGEPAA</sequence>
<evidence type="ECO:0000313" key="1">
    <source>
        <dbReference type="EMBL" id="BCB88782.1"/>
    </source>
</evidence>
<reference evidence="1 2" key="2">
    <citation type="submission" date="2020-03" db="EMBL/GenBank/DDBJ databases">
        <authorList>
            <person name="Ichikawa N."/>
            <person name="Kimura A."/>
            <person name="Kitahashi Y."/>
            <person name="Uohara A."/>
        </authorList>
    </citation>
    <scope>NUCLEOTIDE SEQUENCE [LARGE SCALE GENOMIC DNA]</scope>
    <source>
        <strain evidence="1 2">NBRC 105367</strain>
    </source>
</reference>
<keyword evidence="2" id="KW-1185">Reference proteome</keyword>
<evidence type="ECO:0000313" key="2">
    <source>
        <dbReference type="Proteomes" id="UP000503011"/>
    </source>
</evidence>
<dbReference type="AlphaFoldDB" id="A0A6F8YRQ2"/>